<keyword evidence="4 10" id="KW-0808">Transferase</keyword>
<evidence type="ECO:0000313" key="13">
    <source>
        <dbReference type="EMBL" id="KAK9845512.1"/>
    </source>
</evidence>
<dbReference type="InterPro" id="IPR004358">
    <property type="entry name" value="Sig_transdc_His_kin-like_C"/>
</dbReference>
<evidence type="ECO:0000256" key="4">
    <source>
        <dbReference type="ARBA" id="ARBA00022679"/>
    </source>
</evidence>
<evidence type="ECO:0000256" key="10">
    <source>
        <dbReference type="RuleBase" id="RU366032"/>
    </source>
</evidence>
<evidence type="ECO:0000256" key="6">
    <source>
        <dbReference type="ARBA" id="ARBA00022777"/>
    </source>
</evidence>
<evidence type="ECO:0000259" key="12">
    <source>
        <dbReference type="SMART" id="SM00387"/>
    </source>
</evidence>
<keyword evidence="9 10" id="KW-0496">Mitochondrion</keyword>
<dbReference type="Pfam" id="PF02518">
    <property type="entry name" value="HATPase_c"/>
    <property type="match status" value="1"/>
</dbReference>
<evidence type="ECO:0000256" key="5">
    <source>
        <dbReference type="ARBA" id="ARBA00022741"/>
    </source>
</evidence>
<keyword evidence="8" id="KW-0809">Transit peptide</keyword>
<dbReference type="Proteomes" id="UP001445335">
    <property type="component" value="Unassembled WGS sequence"/>
</dbReference>
<evidence type="ECO:0000256" key="11">
    <source>
        <dbReference type="SAM" id="MobiDB-lite"/>
    </source>
</evidence>
<evidence type="ECO:0000256" key="8">
    <source>
        <dbReference type="ARBA" id="ARBA00022946"/>
    </source>
</evidence>
<comment type="similarity">
    <text evidence="2 10">Belongs to the PDK/BCKDK protein kinase family.</text>
</comment>
<dbReference type="GO" id="GO:0010906">
    <property type="term" value="P:regulation of glucose metabolic process"/>
    <property type="evidence" value="ECO:0007669"/>
    <property type="project" value="TreeGrafter"/>
</dbReference>
<feature type="domain" description="Histidine kinase/HSP90-like ATPase" evidence="12">
    <location>
        <begin position="237"/>
        <end position="410"/>
    </location>
</feature>
<keyword evidence="3" id="KW-0597">Phosphoprotein</keyword>
<dbReference type="PANTHER" id="PTHR11947">
    <property type="entry name" value="PYRUVATE DEHYDROGENASE KINASE"/>
    <property type="match status" value="1"/>
</dbReference>
<dbReference type="Pfam" id="PF10436">
    <property type="entry name" value="BCDHK_Adom3"/>
    <property type="match status" value="1"/>
</dbReference>
<dbReference type="Gene3D" id="1.20.140.20">
    <property type="entry name" value="Alpha-ketoacid/pyruvate dehydrogenase kinase, N-terminal domain"/>
    <property type="match status" value="1"/>
</dbReference>
<name>A0AAW1SI67_9CHLO</name>
<dbReference type="EC" id="2.7.11.-" evidence="10"/>
<comment type="caution">
    <text evidence="13">The sequence shown here is derived from an EMBL/GenBank/DDBJ whole genome shotgun (WGS) entry which is preliminary data.</text>
</comment>
<evidence type="ECO:0000313" key="14">
    <source>
        <dbReference type="Proteomes" id="UP001445335"/>
    </source>
</evidence>
<dbReference type="GO" id="GO:0005759">
    <property type="term" value="C:mitochondrial matrix"/>
    <property type="evidence" value="ECO:0007669"/>
    <property type="project" value="UniProtKB-SubCell"/>
</dbReference>
<dbReference type="Gene3D" id="3.30.565.10">
    <property type="entry name" value="Histidine kinase-like ATPase, C-terminal domain"/>
    <property type="match status" value="1"/>
</dbReference>
<dbReference type="AlphaFoldDB" id="A0AAW1SI67"/>
<dbReference type="SMART" id="SM00387">
    <property type="entry name" value="HATPase_c"/>
    <property type="match status" value="1"/>
</dbReference>
<dbReference type="GO" id="GO:0005524">
    <property type="term" value="F:ATP binding"/>
    <property type="evidence" value="ECO:0007669"/>
    <property type="project" value="UniProtKB-UniRule"/>
</dbReference>
<dbReference type="InterPro" id="IPR039028">
    <property type="entry name" value="BCKD/PDK"/>
</dbReference>
<organism evidence="13 14">
    <name type="scientific">Elliptochloris bilobata</name>
    <dbReference type="NCBI Taxonomy" id="381761"/>
    <lineage>
        <taxon>Eukaryota</taxon>
        <taxon>Viridiplantae</taxon>
        <taxon>Chlorophyta</taxon>
        <taxon>core chlorophytes</taxon>
        <taxon>Trebouxiophyceae</taxon>
        <taxon>Trebouxiophyceae incertae sedis</taxon>
        <taxon>Elliptochloris clade</taxon>
        <taxon>Elliptochloris</taxon>
    </lineage>
</organism>
<comment type="subcellular location">
    <subcellularLocation>
        <location evidence="1 10">Mitochondrion matrix</location>
    </subcellularLocation>
</comment>
<dbReference type="InterPro" id="IPR036890">
    <property type="entry name" value="HATPase_C_sf"/>
</dbReference>
<reference evidence="13 14" key="1">
    <citation type="journal article" date="2024" name="Nat. Commun.">
        <title>Phylogenomics reveals the evolutionary origins of lichenization in chlorophyte algae.</title>
        <authorList>
            <person name="Puginier C."/>
            <person name="Libourel C."/>
            <person name="Otte J."/>
            <person name="Skaloud P."/>
            <person name="Haon M."/>
            <person name="Grisel S."/>
            <person name="Petersen M."/>
            <person name="Berrin J.G."/>
            <person name="Delaux P.M."/>
            <person name="Dal Grande F."/>
            <person name="Keller J."/>
        </authorList>
    </citation>
    <scope>NUCLEOTIDE SEQUENCE [LARGE SCALE GENOMIC DNA]</scope>
    <source>
        <strain evidence="13 14">SAG 245.80</strain>
    </source>
</reference>
<dbReference type="InterPro" id="IPR018955">
    <property type="entry name" value="BCDHK/PDK_N"/>
</dbReference>
<feature type="compositionally biased region" description="Polar residues" evidence="11">
    <location>
        <begin position="327"/>
        <end position="344"/>
    </location>
</feature>
<dbReference type="EMBL" id="JALJOU010000003">
    <property type="protein sequence ID" value="KAK9845512.1"/>
    <property type="molecule type" value="Genomic_DNA"/>
</dbReference>
<keyword evidence="14" id="KW-1185">Reference proteome</keyword>
<keyword evidence="6 10" id="KW-0418">Kinase</keyword>
<evidence type="ECO:0000256" key="3">
    <source>
        <dbReference type="ARBA" id="ARBA00022553"/>
    </source>
</evidence>
<evidence type="ECO:0000256" key="2">
    <source>
        <dbReference type="ARBA" id="ARBA00006155"/>
    </source>
</evidence>
<sequence length="436" mass="48314">MRRPGFRNVWADAPQAVGPDNFYDSTVEQYALQPLEVLSLRQMLEFGKDAIYDKAKVLKSARHAQRELPKRLARRLMDLQFLPHIFVKNPHIKRVYDAYLHAFDTLRSLPPACTPEDNARLTDILQRLVDEHAPMLDALASGLRESSSKPFVGPKLPNLDAFFDSMLRSRISRRVIAEQHIHLAQRRPGFIGVIATDFSLREAVDHAAQRTRQVCTETYGFSAEVVCTGNLRASIPYIPIHIDYMLFELLKNAMRAVVEAHRGRRGQPPPPVVVRICDAPSSVTLRISDQGGGIPEADIERVWSYGYTTADASLRSDSGGSGAQPASFGSTMTQLPRPLTSETAHQIRSIASGAQMVAPSAGASGPWRMGGLGFGLPLSRLYARYFGGDLQLVSMPGYGVDAFLTLQHLEGDWHEPLAEHQSAPFEPEPHTLNAYP</sequence>
<dbReference type="SUPFAM" id="SSF69012">
    <property type="entry name" value="alpha-ketoacid dehydrogenase kinase, N-terminal domain"/>
    <property type="match status" value="1"/>
</dbReference>
<evidence type="ECO:0000256" key="1">
    <source>
        <dbReference type="ARBA" id="ARBA00004305"/>
    </source>
</evidence>
<evidence type="ECO:0000256" key="7">
    <source>
        <dbReference type="ARBA" id="ARBA00022840"/>
    </source>
</evidence>
<evidence type="ECO:0000256" key="9">
    <source>
        <dbReference type="ARBA" id="ARBA00023128"/>
    </source>
</evidence>
<keyword evidence="5 10" id="KW-0547">Nucleotide-binding</keyword>
<feature type="region of interest" description="Disordered" evidence="11">
    <location>
        <begin position="314"/>
        <end position="344"/>
    </location>
</feature>
<keyword evidence="7 10" id="KW-0067">ATP-binding</keyword>
<dbReference type="GO" id="GO:0004740">
    <property type="term" value="F:pyruvate dehydrogenase (acetyl-transferring) kinase activity"/>
    <property type="evidence" value="ECO:0007669"/>
    <property type="project" value="TreeGrafter"/>
</dbReference>
<accession>A0AAW1SI67</accession>
<protein>
    <recommendedName>
        <fullName evidence="10">Protein-serine/threonine kinase</fullName>
        <ecNumber evidence="10">2.7.11.-</ecNumber>
    </recommendedName>
</protein>
<dbReference type="SUPFAM" id="SSF55874">
    <property type="entry name" value="ATPase domain of HSP90 chaperone/DNA topoisomerase II/histidine kinase"/>
    <property type="match status" value="2"/>
</dbReference>
<dbReference type="PANTHER" id="PTHR11947:SF20">
    <property type="entry name" value="[3-METHYL-2-OXOBUTANOATE DEHYDROGENASE [LIPOAMIDE]] KINASE, MITOCHONDRIAL"/>
    <property type="match status" value="1"/>
</dbReference>
<gene>
    <name evidence="13" type="ORF">WJX81_008336</name>
</gene>
<dbReference type="PRINTS" id="PR00344">
    <property type="entry name" value="BCTRLSENSOR"/>
</dbReference>
<dbReference type="InterPro" id="IPR003594">
    <property type="entry name" value="HATPase_dom"/>
</dbReference>
<proteinExistence type="inferred from homology"/>
<dbReference type="InterPro" id="IPR036784">
    <property type="entry name" value="AK/P_DHK_N_sf"/>
</dbReference>